<evidence type="ECO:0000313" key="1">
    <source>
        <dbReference type="EMBL" id="KAA1107753.1"/>
    </source>
</evidence>
<dbReference type="AlphaFoldDB" id="A0A5B0Q3V0"/>
<reference evidence="1 2" key="1">
    <citation type="submission" date="2019-05" db="EMBL/GenBank/DDBJ databases">
        <title>Emergence of the Ug99 lineage of the wheat stem rust pathogen through somatic hybridization.</title>
        <authorList>
            <person name="Li F."/>
            <person name="Upadhyaya N.M."/>
            <person name="Sperschneider J."/>
            <person name="Matny O."/>
            <person name="Nguyen-Phuc H."/>
            <person name="Mago R."/>
            <person name="Raley C."/>
            <person name="Miller M.E."/>
            <person name="Silverstein K.A.T."/>
            <person name="Henningsen E."/>
            <person name="Hirsch C.D."/>
            <person name="Visser B."/>
            <person name="Pretorius Z.A."/>
            <person name="Steffenson B.J."/>
            <person name="Schwessinger B."/>
            <person name="Dodds P.N."/>
            <person name="Figueroa M."/>
        </authorList>
    </citation>
    <scope>NUCLEOTIDE SEQUENCE [LARGE SCALE GENOMIC DNA]</scope>
    <source>
        <strain evidence="1 2">Ug99</strain>
    </source>
</reference>
<sequence>MLTQHCHQTRLAVQDEEILQWISEAFNLSVQTPWRCPQSSCQLCPQSTDLRRSLYRSATHPERVSGNSAPKLNHLCNPLAPATLLNPLPEVDLLTQLGSNLSIKKQKKSSS</sequence>
<protein>
    <submittedName>
        <fullName evidence="1">Uncharacterized protein</fullName>
    </submittedName>
</protein>
<evidence type="ECO:0000313" key="2">
    <source>
        <dbReference type="Proteomes" id="UP000325313"/>
    </source>
</evidence>
<dbReference type="EMBL" id="VDEP01000307">
    <property type="protein sequence ID" value="KAA1107753.1"/>
    <property type="molecule type" value="Genomic_DNA"/>
</dbReference>
<proteinExistence type="predicted"/>
<organism evidence="1 2">
    <name type="scientific">Puccinia graminis f. sp. tritici</name>
    <dbReference type="NCBI Taxonomy" id="56615"/>
    <lineage>
        <taxon>Eukaryota</taxon>
        <taxon>Fungi</taxon>
        <taxon>Dikarya</taxon>
        <taxon>Basidiomycota</taxon>
        <taxon>Pucciniomycotina</taxon>
        <taxon>Pucciniomycetes</taxon>
        <taxon>Pucciniales</taxon>
        <taxon>Pucciniaceae</taxon>
        <taxon>Puccinia</taxon>
    </lineage>
</organism>
<name>A0A5B0Q3V0_PUCGR</name>
<gene>
    <name evidence="1" type="ORF">PGTUg99_013661</name>
</gene>
<comment type="caution">
    <text evidence="1">The sequence shown here is derived from an EMBL/GenBank/DDBJ whole genome shotgun (WGS) entry which is preliminary data.</text>
</comment>
<accession>A0A5B0Q3V0</accession>
<dbReference type="Proteomes" id="UP000325313">
    <property type="component" value="Unassembled WGS sequence"/>
</dbReference>